<evidence type="ECO:0000313" key="3">
    <source>
        <dbReference type="EMBL" id="SJZ86104.1"/>
    </source>
</evidence>
<gene>
    <name evidence="3" type="ORF">SAMN02745118_02037</name>
</gene>
<keyword evidence="2" id="KW-0472">Membrane</keyword>
<keyword evidence="1" id="KW-0175">Coiled coil</keyword>
<dbReference type="Pfam" id="PF05137">
    <property type="entry name" value="PilN"/>
    <property type="match status" value="1"/>
</dbReference>
<dbReference type="Proteomes" id="UP000190625">
    <property type="component" value="Unassembled WGS sequence"/>
</dbReference>
<keyword evidence="2" id="KW-1133">Transmembrane helix</keyword>
<evidence type="ECO:0000313" key="4">
    <source>
        <dbReference type="Proteomes" id="UP000190625"/>
    </source>
</evidence>
<dbReference type="InterPro" id="IPR007813">
    <property type="entry name" value="PilN"/>
</dbReference>
<proteinExistence type="predicted"/>
<dbReference type="PANTHER" id="PTHR40278">
    <property type="entry name" value="DNA UTILIZATION PROTEIN HOFN"/>
    <property type="match status" value="1"/>
</dbReference>
<dbReference type="STRING" id="142842.SAMN02745118_02037"/>
<dbReference type="InterPro" id="IPR052534">
    <property type="entry name" value="Extracell_DNA_Util/SecSys_Comp"/>
</dbReference>
<dbReference type="EMBL" id="FUWM01000017">
    <property type="protein sequence ID" value="SJZ86104.1"/>
    <property type="molecule type" value="Genomic_DNA"/>
</dbReference>
<sequence>MINLLPPKYLKEENNNRNKILIWVLILSLLLVPTLYSVKLFYQNDKVEMKLKVVRSELNKLDKDISKLNKMKKEYKNLQNNLQKRTEIVGSEIDWSSVLKEVRVILPGDSWIKNFNIYNHNLFRITGYTLNRQELKTIVNKMGKSIYFNNISIDFVKRKTLNVSNYDKTQVIHYQLSGVIGNDKGDNYEVE</sequence>
<evidence type="ECO:0000256" key="2">
    <source>
        <dbReference type="SAM" id="Phobius"/>
    </source>
</evidence>
<accession>A0A1T4P3M2</accession>
<dbReference type="RefSeq" id="WP_078810472.1">
    <property type="nucleotide sequence ID" value="NZ_FUWM01000017.1"/>
</dbReference>
<dbReference type="OrthoDB" id="2112004at2"/>
<feature type="coiled-coil region" evidence="1">
    <location>
        <begin position="44"/>
        <end position="88"/>
    </location>
</feature>
<keyword evidence="4" id="KW-1185">Reference proteome</keyword>
<name>A0A1T4P3M2_9FIRM</name>
<evidence type="ECO:0000256" key="1">
    <source>
        <dbReference type="SAM" id="Coils"/>
    </source>
</evidence>
<feature type="transmembrane region" description="Helical" evidence="2">
    <location>
        <begin position="20"/>
        <end position="42"/>
    </location>
</feature>
<dbReference type="PANTHER" id="PTHR40278:SF1">
    <property type="entry name" value="DNA UTILIZATION PROTEIN HOFN"/>
    <property type="match status" value="1"/>
</dbReference>
<organism evidence="3 4">
    <name type="scientific">Selenihalanaerobacter shriftii</name>
    <dbReference type="NCBI Taxonomy" id="142842"/>
    <lineage>
        <taxon>Bacteria</taxon>
        <taxon>Bacillati</taxon>
        <taxon>Bacillota</taxon>
        <taxon>Clostridia</taxon>
        <taxon>Halanaerobiales</taxon>
        <taxon>Halobacteroidaceae</taxon>
        <taxon>Selenihalanaerobacter</taxon>
    </lineage>
</organism>
<protein>
    <submittedName>
        <fullName evidence="3">Fimbrial assembly protein (PilN)</fullName>
    </submittedName>
</protein>
<reference evidence="4" key="1">
    <citation type="submission" date="2017-02" db="EMBL/GenBank/DDBJ databases">
        <authorList>
            <person name="Varghese N."/>
            <person name="Submissions S."/>
        </authorList>
    </citation>
    <scope>NUCLEOTIDE SEQUENCE [LARGE SCALE GENOMIC DNA]</scope>
    <source>
        <strain evidence="4">ATCC BAA-73</strain>
    </source>
</reference>
<dbReference type="AlphaFoldDB" id="A0A1T4P3M2"/>
<keyword evidence="2" id="KW-0812">Transmembrane</keyword>